<evidence type="ECO:0000256" key="4">
    <source>
        <dbReference type="PROSITE-ProRule" id="PRU00023"/>
    </source>
</evidence>
<evidence type="ECO:0000313" key="7">
    <source>
        <dbReference type="Proteomes" id="UP000324629"/>
    </source>
</evidence>
<dbReference type="CDD" id="cd03587">
    <property type="entry name" value="SOCS"/>
    <property type="match status" value="1"/>
</dbReference>
<evidence type="ECO:0000256" key="1">
    <source>
        <dbReference type="ARBA" id="ARBA00005949"/>
    </source>
</evidence>
<dbReference type="SUPFAM" id="SSF158235">
    <property type="entry name" value="SOCS box-like"/>
    <property type="match status" value="1"/>
</dbReference>
<dbReference type="InterPro" id="IPR001496">
    <property type="entry name" value="SOCS_box"/>
</dbReference>
<gene>
    <name evidence="6" type="ORF">DEA37_0009612</name>
</gene>
<comment type="caution">
    <text evidence="6">The sequence shown here is derived from an EMBL/GenBank/DDBJ whole genome shotgun (WGS) entry which is preliminary data.</text>
</comment>
<dbReference type="InterPro" id="IPR036036">
    <property type="entry name" value="SOCS_box-like_dom_sf"/>
</dbReference>
<dbReference type="PROSITE" id="PS50297">
    <property type="entry name" value="ANK_REP_REGION"/>
    <property type="match status" value="3"/>
</dbReference>
<dbReference type="PROSITE" id="PS50088">
    <property type="entry name" value="ANK_REPEAT"/>
    <property type="match status" value="5"/>
</dbReference>
<feature type="repeat" description="ANK" evidence="4">
    <location>
        <begin position="81"/>
        <end position="113"/>
    </location>
</feature>
<sequence length="310" mass="33743">NFLGPVSLFSKNPNLLRSGFFATFWNTSTASTVLVLYHVTMCALPGHSMMLPSVRILESGTNEDLHNLVKKVDLVRMRDADNNTLLHHACLLGNLEAVRLLIDSGLHPDIGNVDGQTPLCDAALHGSTDIVSLLLSSGVDVNPLSYWGSPLMYATQNENLGAMQLLIDAGAELNSPDRSGFCPLHVAVRRQFYAGARALLLGGADPNCRARLTTPLHLAAKLDDLFMASILLAHGAYPTPLDMDNFTPVDYAPKGSRLHQILNAVQHNVPSLQSIARLTVRNKLRPPKLEALGKLNLPPSLCDYLTFNRL</sequence>
<reference evidence="6 7" key="1">
    <citation type="journal article" date="2019" name="Gigascience">
        <title>Whole-genome sequence of the oriental lung fluke Paragonimus westermani.</title>
        <authorList>
            <person name="Oey H."/>
            <person name="Zakrzewski M."/>
            <person name="Narain K."/>
            <person name="Devi K.R."/>
            <person name="Agatsuma T."/>
            <person name="Nawaratna S."/>
            <person name="Gobert G.N."/>
            <person name="Jones M.K."/>
            <person name="Ragan M.A."/>
            <person name="McManus D.P."/>
            <person name="Krause L."/>
        </authorList>
    </citation>
    <scope>NUCLEOTIDE SEQUENCE [LARGE SCALE GENOMIC DNA]</scope>
    <source>
        <strain evidence="6 7">IND2009</strain>
    </source>
</reference>
<feature type="repeat" description="ANK" evidence="4">
    <location>
        <begin position="211"/>
        <end position="243"/>
    </location>
</feature>
<dbReference type="Gene3D" id="1.10.750.20">
    <property type="entry name" value="SOCS box"/>
    <property type="match status" value="1"/>
</dbReference>
<dbReference type="InterPro" id="IPR051573">
    <property type="entry name" value="Ankyrin-SOCS_box_domain"/>
</dbReference>
<dbReference type="GO" id="GO:0016567">
    <property type="term" value="P:protein ubiquitination"/>
    <property type="evidence" value="ECO:0007669"/>
    <property type="project" value="TreeGrafter"/>
</dbReference>
<accession>A0A5J4NBU0</accession>
<dbReference type="Pfam" id="PF00023">
    <property type="entry name" value="Ank"/>
    <property type="match status" value="1"/>
</dbReference>
<dbReference type="InterPro" id="IPR002110">
    <property type="entry name" value="Ankyrin_rpt"/>
</dbReference>
<dbReference type="PROSITE" id="PS50225">
    <property type="entry name" value="SOCS"/>
    <property type="match status" value="1"/>
</dbReference>
<evidence type="ECO:0000259" key="5">
    <source>
        <dbReference type="PROSITE" id="PS50225"/>
    </source>
</evidence>
<dbReference type="EMBL" id="QNGE01004229">
    <property type="protein sequence ID" value="KAA3673101.1"/>
    <property type="molecule type" value="Genomic_DNA"/>
</dbReference>
<evidence type="ECO:0000256" key="2">
    <source>
        <dbReference type="ARBA" id="ARBA00022737"/>
    </source>
</evidence>
<dbReference type="SMART" id="SM00969">
    <property type="entry name" value="SOCS_box"/>
    <property type="match status" value="1"/>
</dbReference>
<dbReference type="Proteomes" id="UP000324629">
    <property type="component" value="Unassembled WGS sequence"/>
</dbReference>
<dbReference type="GO" id="GO:0035556">
    <property type="term" value="P:intracellular signal transduction"/>
    <property type="evidence" value="ECO:0007669"/>
    <property type="project" value="InterPro"/>
</dbReference>
<dbReference type="SUPFAM" id="SSF48403">
    <property type="entry name" value="Ankyrin repeat"/>
    <property type="match status" value="1"/>
</dbReference>
<dbReference type="AlphaFoldDB" id="A0A5J4NBU0"/>
<dbReference type="Pfam" id="PF12796">
    <property type="entry name" value="Ank_2"/>
    <property type="match status" value="2"/>
</dbReference>
<dbReference type="InterPro" id="IPR036770">
    <property type="entry name" value="Ankyrin_rpt-contain_sf"/>
</dbReference>
<dbReference type="PANTHER" id="PTHR24136">
    <property type="entry name" value="SOWAH (DROSOPHILA) HOMOLOG"/>
    <property type="match status" value="1"/>
</dbReference>
<feature type="repeat" description="ANK" evidence="4">
    <location>
        <begin position="146"/>
        <end position="178"/>
    </location>
</feature>
<feature type="repeat" description="ANK" evidence="4">
    <location>
        <begin position="114"/>
        <end position="146"/>
    </location>
</feature>
<keyword evidence="3 4" id="KW-0040">ANK repeat</keyword>
<feature type="repeat" description="ANK" evidence="4">
    <location>
        <begin position="179"/>
        <end position="211"/>
    </location>
</feature>
<dbReference type="PANTHER" id="PTHR24136:SF15">
    <property type="entry name" value="ANK_REP_REGION DOMAIN-CONTAINING PROTEIN"/>
    <property type="match status" value="1"/>
</dbReference>
<dbReference type="GO" id="GO:0045732">
    <property type="term" value="P:positive regulation of protein catabolic process"/>
    <property type="evidence" value="ECO:0007669"/>
    <property type="project" value="TreeGrafter"/>
</dbReference>
<name>A0A5J4NBU0_9TREM</name>
<dbReference type="Pfam" id="PF07525">
    <property type="entry name" value="SOCS_box"/>
    <property type="match status" value="1"/>
</dbReference>
<organism evidence="6 7">
    <name type="scientific">Paragonimus westermani</name>
    <dbReference type="NCBI Taxonomy" id="34504"/>
    <lineage>
        <taxon>Eukaryota</taxon>
        <taxon>Metazoa</taxon>
        <taxon>Spiralia</taxon>
        <taxon>Lophotrochozoa</taxon>
        <taxon>Platyhelminthes</taxon>
        <taxon>Trematoda</taxon>
        <taxon>Digenea</taxon>
        <taxon>Plagiorchiida</taxon>
        <taxon>Troglotremata</taxon>
        <taxon>Troglotrematidae</taxon>
        <taxon>Paragonimus</taxon>
    </lineage>
</organism>
<comment type="similarity">
    <text evidence="1">Belongs to the ankyrin SOCS box (ASB) family.</text>
</comment>
<feature type="domain" description="SOCS box" evidence="5">
    <location>
        <begin position="257"/>
        <end position="310"/>
    </location>
</feature>
<evidence type="ECO:0000313" key="6">
    <source>
        <dbReference type="EMBL" id="KAA3673101.1"/>
    </source>
</evidence>
<dbReference type="Gene3D" id="1.25.40.20">
    <property type="entry name" value="Ankyrin repeat-containing domain"/>
    <property type="match status" value="1"/>
</dbReference>
<feature type="non-terminal residue" evidence="6">
    <location>
        <position position="1"/>
    </location>
</feature>
<keyword evidence="7" id="KW-1185">Reference proteome</keyword>
<proteinExistence type="inferred from homology"/>
<dbReference type="SMART" id="SM00248">
    <property type="entry name" value="ANK"/>
    <property type="match status" value="5"/>
</dbReference>
<evidence type="ECO:0000256" key="3">
    <source>
        <dbReference type="ARBA" id="ARBA00023043"/>
    </source>
</evidence>
<protein>
    <submittedName>
        <fullName evidence="6">Ankyrin repeat and SOCS box protein 13</fullName>
    </submittedName>
</protein>
<keyword evidence="2" id="KW-0677">Repeat</keyword>